<evidence type="ECO:0000313" key="11">
    <source>
        <dbReference type="EMBL" id="KFI61264.1"/>
    </source>
</evidence>
<evidence type="ECO:0000256" key="6">
    <source>
        <dbReference type="ARBA" id="ARBA00023136"/>
    </source>
</evidence>
<keyword evidence="6 9" id="KW-0472">Membrane</keyword>
<dbReference type="Gene3D" id="3.10.20.310">
    <property type="entry name" value="membrane protein fhac"/>
    <property type="match status" value="1"/>
</dbReference>
<dbReference type="RefSeq" id="WP_033507570.1">
    <property type="nucleotide sequence ID" value="NZ_JGYX01000002.1"/>
</dbReference>
<evidence type="ECO:0000256" key="2">
    <source>
        <dbReference type="ARBA" id="ARBA00022475"/>
    </source>
</evidence>
<evidence type="ECO:0000313" key="12">
    <source>
        <dbReference type="Proteomes" id="UP000029046"/>
    </source>
</evidence>
<feature type="transmembrane region" description="Helical" evidence="9">
    <location>
        <begin position="93"/>
        <end position="115"/>
    </location>
</feature>
<keyword evidence="5 9" id="KW-1133">Transmembrane helix</keyword>
<name>A0A087AR64_9BIFI</name>
<dbReference type="PANTHER" id="PTHR37820:SF1">
    <property type="entry name" value="CELL DIVISION PROTEIN FTSQ"/>
    <property type="match status" value="1"/>
</dbReference>
<dbReference type="Proteomes" id="UP000029046">
    <property type="component" value="Unassembled WGS sequence"/>
</dbReference>
<dbReference type="PANTHER" id="PTHR37820">
    <property type="entry name" value="CELL DIVISION PROTEIN DIVIB"/>
    <property type="match status" value="1"/>
</dbReference>
<evidence type="ECO:0000256" key="8">
    <source>
        <dbReference type="SAM" id="MobiDB-lite"/>
    </source>
</evidence>
<dbReference type="AlphaFoldDB" id="A0A087AR64"/>
<dbReference type="eggNOG" id="COG1589">
    <property type="taxonomic scope" value="Bacteria"/>
</dbReference>
<dbReference type="InterPro" id="IPR050487">
    <property type="entry name" value="FtsQ_DivIB"/>
</dbReference>
<comment type="subcellular location">
    <subcellularLocation>
        <location evidence="1">Membrane</location>
    </subcellularLocation>
</comment>
<dbReference type="GO" id="GO:0005886">
    <property type="term" value="C:plasma membrane"/>
    <property type="evidence" value="ECO:0007669"/>
    <property type="project" value="TreeGrafter"/>
</dbReference>
<gene>
    <name evidence="11" type="ORF">BIGA_0700</name>
</gene>
<dbReference type="EMBL" id="JGYX01000002">
    <property type="protein sequence ID" value="KFI61264.1"/>
    <property type="molecule type" value="Genomic_DNA"/>
</dbReference>
<dbReference type="Pfam" id="PF08478">
    <property type="entry name" value="POTRA_1"/>
    <property type="match status" value="1"/>
</dbReference>
<evidence type="ECO:0000259" key="10">
    <source>
        <dbReference type="PROSITE" id="PS51779"/>
    </source>
</evidence>
<dbReference type="GO" id="GO:0051301">
    <property type="term" value="P:cell division"/>
    <property type="evidence" value="ECO:0007669"/>
    <property type="project" value="UniProtKB-KW"/>
</dbReference>
<evidence type="ECO:0000256" key="5">
    <source>
        <dbReference type="ARBA" id="ARBA00022989"/>
    </source>
</evidence>
<evidence type="ECO:0000256" key="1">
    <source>
        <dbReference type="ARBA" id="ARBA00004370"/>
    </source>
</evidence>
<dbReference type="PROSITE" id="PS51779">
    <property type="entry name" value="POTRA"/>
    <property type="match status" value="1"/>
</dbReference>
<keyword evidence="4 9" id="KW-0812">Transmembrane</keyword>
<proteinExistence type="predicted"/>
<evidence type="ECO:0000256" key="9">
    <source>
        <dbReference type="SAM" id="Phobius"/>
    </source>
</evidence>
<organism evidence="11 12">
    <name type="scientific">Bifidobacterium pullorum subsp. gallinarum</name>
    <dbReference type="NCBI Taxonomy" id="78344"/>
    <lineage>
        <taxon>Bacteria</taxon>
        <taxon>Bacillati</taxon>
        <taxon>Actinomycetota</taxon>
        <taxon>Actinomycetes</taxon>
        <taxon>Bifidobacteriales</taxon>
        <taxon>Bifidobacteriaceae</taxon>
        <taxon>Bifidobacterium</taxon>
    </lineage>
</organism>
<sequence length="324" mass="34796">MAGRRVVSGAVDRKPAAAPARSARSVRSTESSPKRSGQSDPGEFVDVRRLQGEDLVAKTLNQTRGPLGVVTRPKVVDFRARLKERRKATARVILLRAVVITAALAAVAALVWLLFFSPVFRLETGGIQVSGGNEWVSEEQIMQIAGKQTGKSLLLVSSDDVIDQLDDIPGVTEAKVSKQFPNRLRVTVRAQRPAAMLRASDGSMTAVDSKGRVLNSVGNVSVEGIPVVDVGDVDQGLSDQAVHETLSILGRLDESIRQRISSVSAQTQDSITTVLDGGNYTIVWGDSSDLKLKKAVVDKIINDPNVIGDKHQVDVSAPLRPIIK</sequence>
<dbReference type="InterPro" id="IPR013685">
    <property type="entry name" value="POTRA_FtsQ_type"/>
</dbReference>
<dbReference type="InterPro" id="IPR034746">
    <property type="entry name" value="POTRA"/>
</dbReference>
<feature type="domain" description="POTRA" evidence="10">
    <location>
        <begin position="122"/>
        <end position="191"/>
    </location>
</feature>
<keyword evidence="7" id="KW-0131">Cell cycle</keyword>
<protein>
    <submittedName>
        <fullName evidence="11">FtsQ-type superfamily POTRA domain protein</fullName>
    </submittedName>
</protein>
<evidence type="ECO:0000256" key="4">
    <source>
        <dbReference type="ARBA" id="ARBA00022692"/>
    </source>
</evidence>
<evidence type="ECO:0000256" key="3">
    <source>
        <dbReference type="ARBA" id="ARBA00022618"/>
    </source>
</evidence>
<feature type="compositionally biased region" description="Low complexity" evidence="8">
    <location>
        <begin position="16"/>
        <end position="25"/>
    </location>
</feature>
<comment type="caution">
    <text evidence="11">The sequence shown here is derived from an EMBL/GenBank/DDBJ whole genome shotgun (WGS) entry which is preliminary data.</text>
</comment>
<feature type="region of interest" description="Disordered" evidence="8">
    <location>
        <begin position="1"/>
        <end position="42"/>
    </location>
</feature>
<dbReference type="Pfam" id="PF03799">
    <property type="entry name" value="FtsQ_DivIB_C"/>
    <property type="match status" value="1"/>
</dbReference>
<keyword evidence="3" id="KW-0132">Cell division</keyword>
<dbReference type="OrthoDB" id="3238713at2"/>
<evidence type="ECO:0000256" key="7">
    <source>
        <dbReference type="ARBA" id="ARBA00023306"/>
    </source>
</evidence>
<dbReference type="InterPro" id="IPR005548">
    <property type="entry name" value="Cell_div_FtsQ/DivIB_C"/>
</dbReference>
<keyword evidence="2" id="KW-1003">Cell membrane</keyword>
<keyword evidence="12" id="KW-1185">Reference proteome</keyword>
<reference evidence="11 12" key="1">
    <citation type="submission" date="2014-03" db="EMBL/GenBank/DDBJ databases">
        <title>Genomics of Bifidobacteria.</title>
        <authorList>
            <person name="Ventura M."/>
            <person name="Milani C."/>
            <person name="Lugli G.A."/>
        </authorList>
    </citation>
    <scope>NUCLEOTIDE SEQUENCE [LARGE SCALE GENOMIC DNA]</scope>
    <source>
        <strain evidence="11 12">LMG 11586</strain>
    </source>
</reference>
<feature type="compositionally biased region" description="Polar residues" evidence="8">
    <location>
        <begin position="26"/>
        <end position="39"/>
    </location>
</feature>
<accession>A0A087AR64</accession>